<dbReference type="Proteomes" id="UP001151582">
    <property type="component" value="Unassembled WGS sequence"/>
</dbReference>
<keyword evidence="3 10" id="KW-0156">Chromatin regulator</keyword>
<keyword evidence="4 10" id="KW-0653">Protein transport</keyword>
<evidence type="ECO:0000256" key="1">
    <source>
        <dbReference type="ARBA" id="ARBA00022448"/>
    </source>
</evidence>
<dbReference type="GO" id="GO:0070390">
    <property type="term" value="C:transcription export complex 2"/>
    <property type="evidence" value="ECO:0007669"/>
    <property type="project" value="UniProtKB-UniRule"/>
</dbReference>
<keyword evidence="1 10" id="KW-0813">Transport</keyword>
<gene>
    <name evidence="11" type="primary">ENY2</name>
    <name evidence="10" type="synonym">SUS1</name>
    <name evidence="11" type="ORF">H4R34_001087</name>
</gene>
<comment type="function">
    <text evidence="10">Involved in mRNA export coupled transcription activation by association with both the TREX-2 and the SAGA complexes. At the promoters, SAGA is required for recruitment of the basal transcription machinery. It influences RNA polymerase II transcriptional activity through different activities such as TBP interaction and promoter selectivity, interaction with transcription activators, and chromatin modification through histone acetylation and deubiquitination. Within the SAGA complex, participates to a subcomplex required for deubiquitination of H2B and for the maintenance of steady-state H3 methylation levels. The TREX-2 complex functions in docking export-competent ribonucleoprotein particles (mRNPs) to the nuclear entrance of the nuclear pore complex (nuclear basket). TREX-2 participates in mRNA export and accurate chromatin positioning in the nucleus by tethering genes to the nuclear periphery. May also be involved in cytoplasmic mRNA decay by interaction with components of P-bodies.</text>
</comment>
<keyword evidence="12" id="KW-1185">Reference proteome</keyword>
<dbReference type="EMBL" id="JANBQB010000042">
    <property type="protein sequence ID" value="KAJ1983755.1"/>
    <property type="molecule type" value="Genomic_DNA"/>
</dbReference>
<dbReference type="GO" id="GO:0005643">
    <property type="term" value="C:nuclear pore"/>
    <property type="evidence" value="ECO:0007669"/>
    <property type="project" value="UniProtKB-UniRule"/>
</dbReference>
<dbReference type="GO" id="GO:0006325">
    <property type="term" value="P:chromatin organization"/>
    <property type="evidence" value="ECO:0007669"/>
    <property type="project" value="UniProtKB-KW"/>
</dbReference>
<dbReference type="OrthoDB" id="6221744at2759"/>
<dbReference type="PANTHER" id="PTHR12514">
    <property type="entry name" value="ENHANCER OF YELLOW 2 TRANSCRIPTION FACTOR"/>
    <property type="match status" value="1"/>
</dbReference>
<dbReference type="GO" id="GO:0000124">
    <property type="term" value="C:SAGA complex"/>
    <property type="evidence" value="ECO:0007669"/>
    <property type="project" value="UniProtKB-UniRule"/>
</dbReference>
<keyword evidence="5 10" id="KW-0811">Translocation</keyword>
<dbReference type="GO" id="GO:0071819">
    <property type="term" value="C:DUBm complex"/>
    <property type="evidence" value="ECO:0007669"/>
    <property type="project" value="UniProtKB-UniRule"/>
</dbReference>
<keyword evidence="9 10" id="KW-0539">Nucleus</keyword>
<dbReference type="GO" id="GO:0003713">
    <property type="term" value="F:transcription coactivator activity"/>
    <property type="evidence" value="ECO:0007669"/>
    <property type="project" value="UniProtKB-UniRule"/>
</dbReference>
<protein>
    <recommendedName>
        <fullName evidence="10">Transcription and mRNA export factor SUS1</fullName>
    </recommendedName>
</protein>
<evidence type="ECO:0000256" key="5">
    <source>
        <dbReference type="ARBA" id="ARBA00023010"/>
    </source>
</evidence>
<dbReference type="GO" id="GO:0015031">
    <property type="term" value="P:protein transport"/>
    <property type="evidence" value="ECO:0007669"/>
    <property type="project" value="UniProtKB-KW"/>
</dbReference>
<dbReference type="AlphaFoldDB" id="A0A9W8B628"/>
<evidence type="ECO:0000256" key="4">
    <source>
        <dbReference type="ARBA" id="ARBA00022927"/>
    </source>
</evidence>
<dbReference type="GO" id="GO:0006368">
    <property type="term" value="P:transcription elongation by RNA polymerase II"/>
    <property type="evidence" value="ECO:0007669"/>
    <property type="project" value="UniProtKB-UniRule"/>
</dbReference>
<dbReference type="GO" id="GO:0005654">
    <property type="term" value="C:nucleoplasm"/>
    <property type="evidence" value="ECO:0007669"/>
    <property type="project" value="UniProtKB-SubCell"/>
</dbReference>
<keyword evidence="2 10" id="KW-0509">mRNA transport</keyword>
<evidence type="ECO:0000313" key="11">
    <source>
        <dbReference type="EMBL" id="KAJ1983755.1"/>
    </source>
</evidence>
<keyword evidence="7 10" id="KW-0010">Activator</keyword>
<organism evidence="11 12">
    <name type="scientific">Dimargaris verticillata</name>
    <dbReference type="NCBI Taxonomy" id="2761393"/>
    <lineage>
        <taxon>Eukaryota</taxon>
        <taxon>Fungi</taxon>
        <taxon>Fungi incertae sedis</taxon>
        <taxon>Zoopagomycota</taxon>
        <taxon>Kickxellomycotina</taxon>
        <taxon>Dimargaritomycetes</taxon>
        <taxon>Dimargaritales</taxon>
        <taxon>Dimargaritaceae</taxon>
        <taxon>Dimargaris</taxon>
    </lineage>
</organism>
<accession>A0A9W8B628</accession>
<evidence type="ECO:0000256" key="3">
    <source>
        <dbReference type="ARBA" id="ARBA00022853"/>
    </source>
</evidence>
<evidence type="ECO:0000256" key="2">
    <source>
        <dbReference type="ARBA" id="ARBA00022816"/>
    </source>
</evidence>
<proteinExistence type="inferred from homology"/>
<evidence type="ECO:0000256" key="8">
    <source>
        <dbReference type="ARBA" id="ARBA00023163"/>
    </source>
</evidence>
<dbReference type="InterPro" id="IPR018783">
    <property type="entry name" value="TF_ENY2"/>
</dbReference>
<evidence type="ECO:0000313" key="12">
    <source>
        <dbReference type="Proteomes" id="UP001151582"/>
    </source>
</evidence>
<dbReference type="FunFam" id="1.10.246.140:FF:000001">
    <property type="entry name" value="Transcription and mRNA export factor ENY2"/>
    <property type="match status" value="1"/>
</dbReference>
<comment type="similarity">
    <text evidence="10">Belongs to the ENY2 family.</text>
</comment>
<evidence type="ECO:0000256" key="6">
    <source>
        <dbReference type="ARBA" id="ARBA00023015"/>
    </source>
</evidence>
<dbReference type="GO" id="GO:0006406">
    <property type="term" value="P:mRNA export from nucleus"/>
    <property type="evidence" value="ECO:0007669"/>
    <property type="project" value="UniProtKB-UniRule"/>
</dbReference>
<dbReference type="HAMAP" id="MF_03046">
    <property type="entry name" value="ENY2_Sus1"/>
    <property type="match status" value="1"/>
</dbReference>
<keyword evidence="10" id="KW-0963">Cytoplasm</keyword>
<evidence type="ECO:0000256" key="10">
    <source>
        <dbReference type="HAMAP-Rule" id="MF_03046"/>
    </source>
</evidence>
<evidence type="ECO:0000256" key="9">
    <source>
        <dbReference type="ARBA" id="ARBA00023242"/>
    </source>
</evidence>
<evidence type="ECO:0000256" key="7">
    <source>
        <dbReference type="ARBA" id="ARBA00023159"/>
    </source>
</evidence>
<reference evidence="11" key="1">
    <citation type="submission" date="2022-07" db="EMBL/GenBank/DDBJ databases">
        <title>Phylogenomic reconstructions and comparative analyses of Kickxellomycotina fungi.</title>
        <authorList>
            <person name="Reynolds N.K."/>
            <person name="Stajich J.E."/>
            <person name="Barry K."/>
            <person name="Grigoriev I.V."/>
            <person name="Crous P."/>
            <person name="Smith M.E."/>
        </authorList>
    </citation>
    <scope>NUCLEOTIDE SEQUENCE</scope>
    <source>
        <strain evidence="11">RSA 567</strain>
    </source>
</reference>
<dbReference type="GO" id="GO:0000932">
    <property type="term" value="C:P-body"/>
    <property type="evidence" value="ECO:0007669"/>
    <property type="project" value="UniProtKB-SubCell"/>
</dbReference>
<name>A0A9W8B628_9FUNG</name>
<keyword evidence="6 10" id="KW-0805">Transcription regulation</keyword>
<comment type="subcellular location">
    <subcellularLocation>
        <location evidence="10">Nucleus</location>
        <location evidence="10">Nucleoplasm</location>
    </subcellularLocation>
    <subcellularLocation>
        <location evidence="10">Cytoplasm</location>
        <location evidence="10">P-body</location>
    </subcellularLocation>
</comment>
<comment type="subunit">
    <text evidence="10">Component of the nuclear pore complex (NPC)-associated TREX-2 complex (transcription and export complex 2), composed of at least SUS1, SAC3, THP1, SEM1, and CDC31. TREX-2 contains 2 SUS1 chains. The TREX-2 complex interacts with the nucleoporin NUP1. Component of the 1.8 MDa SAGA transcription coactivator-HAT complex. SAGA is built of 5 distinct domains with specialized functions. Within the SAGA complex, SUS1, SGF11, SGF73 and UBP8 form an additional subcomplex of SAGA called the DUB module (deubiquitination module). Interacts directly with THP1, SAC3, SGF11, and with the RNA polymerase II.</text>
</comment>
<dbReference type="InterPro" id="IPR038212">
    <property type="entry name" value="TF_EnY2_sf"/>
</dbReference>
<dbReference type="Gene3D" id="1.10.246.140">
    <property type="match status" value="1"/>
</dbReference>
<dbReference type="Pfam" id="PF10163">
    <property type="entry name" value="EnY2"/>
    <property type="match status" value="1"/>
</dbReference>
<sequence length="109" mass="12103">MSASNVGSEQLKAGLEQRLVESGEKERLQDLIRAKLVESGWKDQVKAQCREVIKEKGIANITVEELLQAVVPSARENVPDEVKAKVLSRLKGFLLTNLQDLEQQPTPPL</sequence>
<keyword evidence="8 10" id="KW-0804">Transcription</keyword>
<comment type="caution">
    <text evidence="11">The sequence shown here is derived from an EMBL/GenBank/DDBJ whole genome shotgun (WGS) entry which is preliminary data.</text>
</comment>